<dbReference type="RefSeq" id="WP_070933703.1">
    <property type="nucleotide sequence ID" value="NZ_MIPT01000001.1"/>
</dbReference>
<proteinExistence type="predicted"/>
<keyword evidence="2" id="KW-1185">Reference proteome</keyword>
<dbReference type="AlphaFoldDB" id="A0A1S1HCR9"/>
<dbReference type="EMBL" id="MIPT01000001">
    <property type="protein sequence ID" value="OHT19927.1"/>
    <property type="molecule type" value="Genomic_DNA"/>
</dbReference>
<organism evidence="1 2">
    <name type="scientific">Edaphosphingomonas haloaromaticamans</name>
    <dbReference type="NCBI Taxonomy" id="653954"/>
    <lineage>
        <taxon>Bacteria</taxon>
        <taxon>Pseudomonadati</taxon>
        <taxon>Pseudomonadota</taxon>
        <taxon>Alphaproteobacteria</taxon>
        <taxon>Sphingomonadales</taxon>
        <taxon>Rhizorhabdaceae</taxon>
        <taxon>Edaphosphingomonas</taxon>
    </lineage>
</organism>
<sequence length="115" mass="13527">MTRPTNKFGAKKTHCAHGHMHASRREAARCNDLHLLQRAGRISDLEQQPRFRFTVDGRPVRHPSGRQIYYTADFQYREDGRTIVEDAKGAYRDKAWEVRRAFFIALFPQLELREV</sequence>
<evidence type="ECO:0000313" key="2">
    <source>
        <dbReference type="Proteomes" id="UP000179467"/>
    </source>
</evidence>
<evidence type="ECO:0000313" key="1">
    <source>
        <dbReference type="EMBL" id="OHT19927.1"/>
    </source>
</evidence>
<dbReference type="Pfam" id="PF06356">
    <property type="entry name" value="DUF1064"/>
    <property type="match status" value="1"/>
</dbReference>
<dbReference type="OrthoDB" id="7562115at2"/>
<comment type="caution">
    <text evidence="1">The sequence shown here is derived from an EMBL/GenBank/DDBJ whole genome shotgun (WGS) entry which is preliminary data.</text>
</comment>
<name>A0A1S1HCR9_9SPHN</name>
<accession>A0A1S1HCR9</accession>
<reference evidence="1 2" key="1">
    <citation type="submission" date="2016-09" db="EMBL/GenBank/DDBJ databases">
        <title>Metabolic pathway, cell adaptation mechanisms and a novel monoxygenase revealed through proteogenomic-transcription analysis of a Sphingomonas haloaromaticamans strain degrading the fungicide ortho-phenylphenol.</title>
        <authorList>
            <person name="Perruchon C."/>
            <person name="Papadopoulou E.S."/>
            <person name="Rousidou C."/>
            <person name="Vasileiadis S."/>
            <person name="Tanou G."/>
            <person name="Amoutzias G."/>
            <person name="Molassiotis A."/>
            <person name="Karpouzas D.G."/>
        </authorList>
    </citation>
    <scope>NUCLEOTIDE SEQUENCE [LARGE SCALE GENOMIC DNA]</scope>
    <source>
        <strain evidence="1 2">P3</strain>
    </source>
</reference>
<evidence type="ECO:0008006" key="3">
    <source>
        <dbReference type="Google" id="ProtNLM"/>
    </source>
</evidence>
<protein>
    <recommendedName>
        <fullName evidence="3">DUF1064 domain-containing protein</fullName>
    </recommendedName>
</protein>
<dbReference type="InterPro" id="IPR009414">
    <property type="entry name" value="DUF1064"/>
</dbReference>
<gene>
    <name evidence="1" type="ORF">BHE75_01920</name>
</gene>
<dbReference type="Proteomes" id="UP000179467">
    <property type="component" value="Unassembled WGS sequence"/>
</dbReference>